<protein>
    <submittedName>
        <fullName evidence="1">Uncharacterized protein</fullName>
    </submittedName>
</protein>
<gene>
    <name evidence="1" type="ORF">D5086_020395</name>
</gene>
<dbReference type="Proteomes" id="UP000309997">
    <property type="component" value="Unassembled WGS sequence"/>
</dbReference>
<proteinExistence type="predicted"/>
<comment type="caution">
    <text evidence="1">The sequence shown here is derived from an EMBL/GenBank/DDBJ whole genome shotgun (WGS) entry which is preliminary data.</text>
</comment>
<reference evidence="1 2" key="1">
    <citation type="journal article" date="2024" name="Plant Biotechnol. J.">
        <title>Genome and CRISPR/Cas9 system of a widespread forest tree (Populus alba) in the world.</title>
        <authorList>
            <person name="Liu Y.J."/>
            <person name="Jiang P.F."/>
            <person name="Han X.M."/>
            <person name="Li X.Y."/>
            <person name="Wang H.M."/>
            <person name="Wang Y.J."/>
            <person name="Wang X.X."/>
            <person name="Zeng Q.Y."/>
        </authorList>
    </citation>
    <scope>NUCLEOTIDE SEQUENCE [LARGE SCALE GENOMIC DNA]</scope>
    <source>
        <strain evidence="2">cv. PAL-ZL1</strain>
    </source>
</reference>
<dbReference type="EMBL" id="RCHU02000010">
    <property type="protein sequence ID" value="KAL3578891.1"/>
    <property type="molecule type" value="Genomic_DNA"/>
</dbReference>
<name>A0ACC4BKJ7_POPAL</name>
<organism evidence="1 2">
    <name type="scientific">Populus alba</name>
    <name type="common">White poplar</name>
    <dbReference type="NCBI Taxonomy" id="43335"/>
    <lineage>
        <taxon>Eukaryota</taxon>
        <taxon>Viridiplantae</taxon>
        <taxon>Streptophyta</taxon>
        <taxon>Embryophyta</taxon>
        <taxon>Tracheophyta</taxon>
        <taxon>Spermatophyta</taxon>
        <taxon>Magnoliopsida</taxon>
        <taxon>eudicotyledons</taxon>
        <taxon>Gunneridae</taxon>
        <taxon>Pentapetalae</taxon>
        <taxon>rosids</taxon>
        <taxon>fabids</taxon>
        <taxon>Malpighiales</taxon>
        <taxon>Salicaceae</taxon>
        <taxon>Saliceae</taxon>
        <taxon>Populus</taxon>
    </lineage>
</organism>
<keyword evidence="2" id="KW-1185">Reference proteome</keyword>
<evidence type="ECO:0000313" key="2">
    <source>
        <dbReference type="Proteomes" id="UP000309997"/>
    </source>
</evidence>
<sequence length="135" mass="15560">MVSKQSSPRADSLDHRTDLLSLAEAGETVNMMTMEPSWQLSIDKFRLPERRMDSHSGFGCFLKTPRRHKKISEYYRWQEKLLEGFNEVESFVELGISPGSLTEEYSESKSLIGDYLVMVQGIASTFWDLPEDIFN</sequence>
<evidence type="ECO:0000313" key="1">
    <source>
        <dbReference type="EMBL" id="KAL3578891.1"/>
    </source>
</evidence>
<accession>A0ACC4BKJ7</accession>